<evidence type="ECO:0000313" key="9">
    <source>
        <dbReference type="EMBL" id="THH10927.1"/>
    </source>
</evidence>
<keyword evidence="5" id="KW-0560">Oxidoreductase</keyword>
<dbReference type="Gene3D" id="3.40.50.720">
    <property type="entry name" value="NAD(P)-binding Rossmann-like Domain"/>
    <property type="match status" value="2"/>
</dbReference>
<dbReference type="InterPro" id="IPR000222">
    <property type="entry name" value="PP2C_BS"/>
</dbReference>
<dbReference type="EMBL" id="SGPK01000024">
    <property type="protein sequence ID" value="THH10927.1"/>
    <property type="molecule type" value="Genomic_DNA"/>
</dbReference>
<dbReference type="PROSITE" id="PS51746">
    <property type="entry name" value="PPM_2"/>
    <property type="match status" value="1"/>
</dbReference>
<dbReference type="PANTHER" id="PTHR42789:SF1">
    <property type="entry name" value="D-ISOMER SPECIFIC 2-HYDROXYACID DEHYDROGENASE FAMILY PROTEIN (AFU_ORTHOLOGUE AFUA_6G10090)"/>
    <property type="match status" value="1"/>
</dbReference>
<sequence>MSLNVKTAVLDDYQHVSLTAADWSSVQDRLLLDVFDDTLLDEDALVRRLEPYTIICTMRERTKFPPSLIDKLPNLRLITTTGMVNRGIGTQYAKAKGVTVSGTNAGGSSTLEHIWALILATARHVALDSANIKAGKQPWQSFIPLGLFGRTLGLVGAGNLGAATAKIARAFNMRVIAWSPNLTRERAEAAGVEFVASKEQLFRDSDIVSIHMVLSPGTVGMIGAGDFACMKPTSFFINTSRGPLVDETALIDALATKKIAGAGLDVFDIEPLPLAHPLRKLDNVTLTPHTGYVCDDAYKITDSSKMFWGQTVDNIAAIPRRYHTYIKASTPGRQSANPKASAILFRNSFAGGAMRIPLGSPQVIGIAESRGNRLQQEDSHQYAALTLDPEELRLSVKKNFNINWDPGAVGDAFARQVVFVGIYDGHGGQAVSLYLHQNLHGIFESVDKAHIPEVFAWTKELGGYFKRFKGGPLQPWLAQPPSKQEMDLEARATLAFLEADRVVHEAKTCGATASVALLHSLDVPATPFFSSQLVALTVAHVGDTRVLLCSTNGGEVVRMTQDHHADALIEAARLRRVGGSRLIMDSYGETRWMGALANTRGIGDMNFKSFGVTAEPEVRTKLLKGPEWAFIVFVTDGISSVLSDAEIVDLARYARDPRAAAKAILEFAEEIGSEDNLTALVVPLAGWSQVVGPDRTKPLLINALEQLGLRGDGECDL</sequence>
<reference evidence="9 10" key="1">
    <citation type="submission" date="2019-02" db="EMBL/GenBank/DDBJ databases">
        <title>Genome sequencing of the rare red list fungi Phellinidium pouzarii.</title>
        <authorList>
            <person name="Buettner E."/>
            <person name="Kellner H."/>
        </authorList>
    </citation>
    <scope>NUCLEOTIDE SEQUENCE [LARGE SCALE GENOMIC DNA]</scope>
    <source>
        <strain evidence="9 10">DSM 108285</strain>
    </source>
</reference>
<organism evidence="9 10">
    <name type="scientific">Phellinidium pouzarii</name>
    <dbReference type="NCBI Taxonomy" id="167371"/>
    <lineage>
        <taxon>Eukaryota</taxon>
        <taxon>Fungi</taxon>
        <taxon>Dikarya</taxon>
        <taxon>Basidiomycota</taxon>
        <taxon>Agaricomycotina</taxon>
        <taxon>Agaricomycetes</taxon>
        <taxon>Hymenochaetales</taxon>
        <taxon>Hymenochaetaceae</taxon>
        <taxon>Phellinidium</taxon>
    </lineage>
</organism>
<dbReference type="SMART" id="SM00332">
    <property type="entry name" value="PP2Cc"/>
    <property type="match status" value="1"/>
</dbReference>
<feature type="domain" description="PPM-type phosphatase" evidence="8">
    <location>
        <begin position="363"/>
        <end position="684"/>
    </location>
</feature>
<keyword evidence="10" id="KW-1185">Reference proteome</keyword>
<dbReference type="GO" id="GO:0046872">
    <property type="term" value="F:metal ion binding"/>
    <property type="evidence" value="ECO:0007669"/>
    <property type="project" value="UniProtKB-KW"/>
</dbReference>
<protein>
    <recommendedName>
        <fullName evidence="8">PPM-type phosphatase domain-containing protein</fullName>
    </recommendedName>
</protein>
<accession>A0A4S4LGQ7</accession>
<dbReference type="Gene3D" id="3.60.40.10">
    <property type="entry name" value="PPM-type phosphatase domain"/>
    <property type="match status" value="1"/>
</dbReference>
<dbReference type="PROSITE" id="PS00671">
    <property type="entry name" value="D_2_HYDROXYACID_DH_3"/>
    <property type="match status" value="1"/>
</dbReference>
<evidence type="ECO:0000256" key="6">
    <source>
        <dbReference type="ARBA" id="ARBA00023027"/>
    </source>
</evidence>
<dbReference type="InterPro" id="IPR029753">
    <property type="entry name" value="D-isomer_DH_CS"/>
</dbReference>
<dbReference type="OrthoDB" id="416093at2759"/>
<evidence type="ECO:0000256" key="1">
    <source>
        <dbReference type="ARBA" id="ARBA00005854"/>
    </source>
</evidence>
<comment type="similarity">
    <text evidence="7">Belongs to the PP2C family.</text>
</comment>
<dbReference type="CDD" id="cd12169">
    <property type="entry name" value="PGDH_like_1"/>
    <property type="match status" value="1"/>
</dbReference>
<proteinExistence type="inferred from homology"/>
<dbReference type="CDD" id="cd00143">
    <property type="entry name" value="PP2Cc"/>
    <property type="match status" value="1"/>
</dbReference>
<keyword evidence="6" id="KW-0520">NAD</keyword>
<dbReference type="GO" id="GO:0016491">
    <property type="term" value="F:oxidoreductase activity"/>
    <property type="evidence" value="ECO:0007669"/>
    <property type="project" value="UniProtKB-KW"/>
</dbReference>
<dbReference type="Pfam" id="PF02826">
    <property type="entry name" value="2-Hacid_dh_C"/>
    <property type="match status" value="1"/>
</dbReference>
<dbReference type="GO" id="GO:0004721">
    <property type="term" value="F:phosphoprotein phosphatase activity"/>
    <property type="evidence" value="ECO:0007669"/>
    <property type="project" value="UniProtKB-KW"/>
</dbReference>
<evidence type="ECO:0000256" key="7">
    <source>
        <dbReference type="RuleBase" id="RU003465"/>
    </source>
</evidence>
<dbReference type="InterPro" id="IPR001932">
    <property type="entry name" value="PPM-type_phosphatase-like_dom"/>
</dbReference>
<evidence type="ECO:0000313" key="10">
    <source>
        <dbReference type="Proteomes" id="UP000308199"/>
    </source>
</evidence>
<dbReference type="PROSITE" id="PS01032">
    <property type="entry name" value="PPM_1"/>
    <property type="match status" value="1"/>
</dbReference>
<dbReference type="AlphaFoldDB" id="A0A4S4LGQ7"/>
<gene>
    <name evidence="9" type="ORF">EW145_g997</name>
</gene>
<dbReference type="SUPFAM" id="SSF81606">
    <property type="entry name" value="PP2C-like"/>
    <property type="match status" value="1"/>
</dbReference>
<evidence type="ECO:0000256" key="3">
    <source>
        <dbReference type="ARBA" id="ARBA00022801"/>
    </source>
</evidence>
<dbReference type="PANTHER" id="PTHR42789">
    <property type="entry name" value="D-ISOMER SPECIFIC 2-HYDROXYACID DEHYDROGENASE FAMILY PROTEIN (AFU_ORTHOLOGUE AFUA_6G10090)"/>
    <property type="match status" value="1"/>
</dbReference>
<dbReference type="SUPFAM" id="SSF52283">
    <property type="entry name" value="Formate/glycerate dehydrogenase catalytic domain-like"/>
    <property type="match status" value="1"/>
</dbReference>
<keyword evidence="4 7" id="KW-0904">Protein phosphatase</keyword>
<name>A0A4S4LGQ7_9AGAM</name>
<evidence type="ECO:0000259" key="8">
    <source>
        <dbReference type="PROSITE" id="PS51746"/>
    </source>
</evidence>
<dbReference type="InterPro" id="IPR036457">
    <property type="entry name" value="PPM-type-like_dom_sf"/>
</dbReference>
<dbReference type="GO" id="GO:0051287">
    <property type="term" value="F:NAD binding"/>
    <property type="evidence" value="ECO:0007669"/>
    <property type="project" value="InterPro"/>
</dbReference>
<dbReference type="InterPro" id="IPR036291">
    <property type="entry name" value="NAD(P)-bd_dom_sf"/>
</dbReference>
<comment type="caution">
    <text evidence="9">The sequence shown here is derived from an EMBL/GenBank/DDBJ whole genome shotgun (WGS) entry which is preliminary data.</text>
</comment>
<keyword evidence="3 7" id="KW-0378">Hydrolase</keyword>
<evidence type="ECO:0000256" key="5">
    <source>
        <dbReference type="ARBA" id="ARBA00023002"/>
    </source>
</evidence>
<evidence type="ECO:0000256" key="4">
    <source>
        <dbReference type="ARBA" id="ARBA00022912"/>
    </source>
</evidence>
<comment type="similarity">
    <text evidence="1">Belongs to the D-isomer specific 2-hydroxyacid dehydrogenase family.</text>
</comment>
<dbReference type="Pfam" id="PF00481">
    <property type="entry name" value="PP2C"/>
    <property type="match status" value="1"/>
</dbReference>
<dbReference type="Proteomes" id="UP000308199">
    <property type="component" value="Unassembled WGS sequence"/>
</dbReference>
<evidence type="ECO:0000256" key="2">
    <source>
        <dbReference type="ARBA" id="ARBA00022723"/>
    </source>
</evidence>
<dbReference type="InterPro" id="IPR006140">
    <property type="entry name" value="D-isomer_DH_NAD-bd"/>
</dbReference>
<dbReference type="SUPFAM" id="SSF51735">
    <property type="entry name" value="NAD(P)-binding Rossmann-fold domains"/>
    <property type="match status" value="1"/>
</dbReference>
<dbReference type="InterPro" id="IPR050857">
    <property type="entry name" value="D-2-hydroxyacid_DH"/>
</dbReference>
<keyword evidence="2" id="KW-0479">Metal-binding</keyword>